<gene>
    <name evidence="7" type="primary">Cr2_2</name>
    <name evidence="7" type="ORF">BARMAR_R15305</name>
</gene>
<feature type="non-terminal residue" evidence="7">
    <location>
        <position position="1"/>
    </location>
</feature>
<evidence type="ECO:0000256" key="2">
    <source>
        <dbReference type="ARBA" id="ARBA00022729"/>
    </source>
</evidence>
<evidence type="ECO:0000259" key="6">
    <source>
        <dbReference type="PROSITE" id="PS50923"/>
    </source>
</evidence>
<name>A0A7K9EQ67_BARMA</name>
<keyword evidence="2" id="KW-0732">Signal</keyword>
<dbReference type="SMART" id="SM00032">
    <property type="entry name" value="CCP"/>
    <property type="match status" value="1"/>
</dbReference>
<dbReference type="Gene3D" id="2.10.70.10">
    <property type="entry name" value="Complement Module, domain 1"/>
    <property type="match status" value="1"/>
</dbReference>
<dbReference type="AlphaFoldDB" id="A0A7K9EQ67"/>
<comment type="caution">
    <text evidence="5">Lacks conserved residue(s) required for the propagation of feature annotation.</text>
</comment>
<dbReference type="CDD" id="cd00033">
    <property type="entry name" value="CCP"/>
    <property type="match status" value="1"/>
</dbReference>
<dbReference type="InterPro" id="IPR035976">
    <property type="entry name" value="Sushi/SCR/CCP_sf"/>
</dbReference>
<protein>
    <submittedName>
        <fullName evidence="7">CR2 protein</fullName>
    </submittedName>
</protein>
<feature type="non-terminal residue" evidence="7">
    <location>
        <position position="72"/>
    </location>
</feature>
<reference evidence="7 8" key="1">
    <citation type="submission" date="2019-09" db="EMBL/GenBank/DDBJ databases">
        <title>Bird 10,000 Genomes (B10K) Project - Family phase.</title>
        <authorList>
            <person name="Zhang G."/>
        </authorList>
    </citation>
    <scope>NUCLEOTIDE SEQUENCE [LARGE SCALE GENOMIC DNA]</scope>
    <source>
        <strain evidence="7">B10K-DU-001-21</strain>
        <tissue evidence="7">Muscle</tissue>
    </source>
</reference>
<feature type="disulfide bond" evidence="5">
    <location>
        <begin position="28"/>
        <end position="55"/>
    </location>
</feature>
<evidence type="ECO:0000256" key="4">
    <source>
        <dbReference type="ARBA" id="ARBA00023157"/>
    </source>
</evidence>
<keyword evidence="8" id="KW-1185">Reference proteome</keyword>
<evidence type="ECO:0000256" key="5">
    <source>
        <dbReference type="PROSITE-ProRule" id="PRU00302"/>
    </source>
</evidence>
<comment type="caution">
    <text evidence="7">The sequence shown here is derived from an EMBL/GenBank/DDBJ whole genome shotgun (WGS) entry which is preliminary data.</text>
</comment>
<organism evidence="7 8">
    <name type="scientific">Baryphthengus martii</name>
    <name type="common">Rufous motmot</name>
    <dbReference type="NCBI Taxonomy" id="176943"/>
    <lineage>
        <taxon>Eukaryota</taxon>
        <taxon>Metazoa</taxon>
        <taxon>Chordata</taxon>
        <taxon>Craniata</taxon>
        <taxon>Vertebrata</taxon>
        <taxon>Euteleostomi</taxon>
        <taxon>Archelosauria</taxon>
        <taxon>Archosauria</taxon>
        <taxon>Dinosauria</taxon>
        <taxon>Saurischia</taxon>
        <taxon>Theropoda</taxon>
        <taxon>Coelurosauria</taxon>
        <taxon>Aves</taxon>
        <taxon>Neognathae</taxon>
        <taxon>Neoaves</taxon>
        <taxon>Telluraves</taxon>
        <taxon>Coraciimorphae</taxon>
        <taxon>Coraciiformes</taxon>
        <taxon>Momotidae</taxon>
        <taxon>Baryphthengus</taxon>
    </lineage>
</organism>
<dbReference type="EMBL" id="VWZK01018481">
    <property type="protein sequence ID" value="NXG78937.1"/>
    <property type="molecule type" value="Genomic_DNA"/>
</dbReference>
<dbReference type="Proteomes" id="UP000578343">
    <property type="component" value="Unassembled WGS sequence"/>
</dbReference>
<evidence type="ECO:0000313" key="7">
    <source>
        <dbReference type="EMBL" id="NXG78937.1"/>
    </source>
</evidence>
<accession>A0A7K9EQ67</accession>
<evidence type="ECO:0000256" key="1">
    <source>
        <dbReference type="ARBA" id="ARBA00022659"/>
    </source>
</evidence>
<feature type="domain" description="Sushi" evidence="6">
    <location>
        <begin position="1"/>
        <end position="57"/>
    </location>
</feature>
<evidence type="ECO:0000256" key="3">
    <source>
        <dbReference type="ARBA" id="ARBA00022737"/>
    </source>
</evidence>
<sequence length="72" mass="8327">CPVPQIQNGRVSPFKYRYTYKDTVSFKCRRGFTLRGHRTAQCQANRTWDAPVPVCERGKCLPPTRSHGRFPT</sequence>
<dbReference type="FunFam" id="2.10.70.10:FF:000014">
    <property type="entry name" value="Membrane cofactor protein"/>
    <property type="match status" value="1"/>
</dbReference>
<dbReference type="PANTHER" id="PTHR45656">
    <property type="entry name" value="PROTEIN CBR-CLEC-78"/>
    <property type="match status" value="1"/>
</dbReference>
<dbReference type="OrthoDB" id="5804959at2759"/>
<keyword evidence="4 5" id="KW-1015">Disulfide bond</keyword>
<evidence type="ECO:0000313" key="8">
    <source>
        <dbReference type="Proteomes" id="UP000578343"/>
    </source>
</evidence>
<proteinExistence type="predicted"/>
<keyword evidence="3" id="KW-0677">Repeat</keyword>
<dbReference type="InterPro" id="IPR000436">
    <property type="entry name" value="Sushi_SCR_CCP_dom"/>
</dbReference>
<dbReference type="Pfam" id="PF00084">
    <property type="entry name" value="Sushi"/>
    <property type="match status" value="1"/>
</dbReference>
<keyword evidence="1 5" id="KW-0768">Sushi</keyword>
<dbReference type="PANTHER" id="PTHR45656:SF4">
    <property type="entry name" value="PROTEIN CBR-CLEC-78"/>
    <property type="match status" value="1"/>
</dbReference>
<dbReference type="SUPFAM" id="SSF57535">
    <property type="entry name" value="Complement control module/SCR domain"/>
    <property type="match status" value="1"/>
</dbReference>
<dbReference type="InterPro" id="IPR051277">
    <property type="entry name" value="SEZ6_CSMD_C4BPB_Regulators"/>
</dbReference>
<dbReference type="PROSITE" id="PS50923">
    <property type="entry name" value="SUSHI"/>
    <property type="match status" value="1"/>
</dbReference>